<accession>A6G2V0</accession>
<dbReference type="GO" id="GO:0016020">
    <property type="term" value="C:membrane"/>
    <property type="evidence" value="ECO:0007669"/>
    <property type="project" value="InterPro"/>
</dbReference>
<evidence type="ECO:0000313" key="2">
    <source>
        <dbReference type="EMBL" id="EDM79800.1"/>
    </source>
</evidence>
<feature type="domain" description="FAE" evidence="1">
    <location>
        <begin position="50"/>
        <end position="215"/>
    </location>
</feature>
<dbReference type="GO" id="GO:0016747">
    <property type="term" value="F:acyltransferase activity, transferring groups other than amino-acyl groups"/>
    <property type="evidence" value="ECO:0007669"/>
    <property type="project" value="InterPro"/>
</dbReference>
<dbReference type="OrthoDB" id="5492999at2"/>
<dbReference type="GO" id="GO:0006633">
    <property type="term" value="P:fatty acid biosynthetic process"/>
    <property type="evidence" value="ECO:0007669"/>
    <property type="project" value="InterPro"/>
</dbReference>
<dbReference type="Gene3D" id="3.40.47.10">
    <property type="match status" value="1"/>
</dbReference>
<proteinExistence type="predicted"/>
<reference evidence="2 3" key="1">
    <citation type="submission" date="2007-06" db="EMBL/GenBank/DDBJ databases">
        <authorList>
            <person name="Shimkets L."/>
            <person name="Ferriera S."/>
            <person name="Johnson J."/>
            <person name="Kravitz S."/>
            <person name="Beeson K."/>
            <person name="Sutton G."/>
            <person name="Rogers Y.-H."/>
            <person name="Friedman R."/>
            <person name="Frazier M."/>
            <person name="Venter J.C."/>
        </authorList>
    </citation>
    <scope>NUCLEOTIDE SEQUENCE [LARGE SCALE GENOMIC DNA]</scope>
    <source>
        <strain evidence="2 3">SIR-1</strain>
    </source>
</reference>
<protein>
    <submittedName>
        <fullName evidence="2">Chalcone and stilbene synthases-like protein</fullName>
    </submittedName>
</protein>
<comment type="caution">
    <text evidence="2">The sequence shown here is derived from an EMBL/GenBank/DDBJ whole genome shotgun (WGS) entry which is preliminary data.</text>
</comment>
<dbReference type="InterPro" id="IPR013601">
    <property type="entry name" value="FAE1_typ3_polyketide_synth"/>
</dbReference>
<gene>
    <name evidence="2" type="ORF">PPSIR1_31913</name>
</gene>
<dbReference type="InterPro" id="IPR016039">
    <property type="entry name" value="Thiolase-like"/>
</dbReference>
<dbReference type="AlphaFoldDB" id="A6G2V0"/>
<evidence type="ECO:0000259" key="1">
    <source>
        <dbReference type="Pfam" id="PF08392"/>
    </source>
</evidence>
<keyword evidence="3" id="KW-1185">Reference proteome</keyword>
<sequence length="363" mass="38685">MDAQLDRTRGPAYLRGLTFSPGQFRYAQEELAEAMLERLSELAGAHRIGRLAPFLYERSGILARNFELRAEEIACREDWMHMVNEATLRMATRVLVDLFAEHLGPRECDALIVVNDGFMGFPSLGRVLQSRLGIAEDALVFDLTGHGGCGAVHGLQLADQLLSPSCANVVVVCVDALGTHALAHQHSEAPSVSEVVAGSLPSDGAAAVVVSREPGEGAALRYCGASSSTRSWPAKLELGDDDRELGAELRNAFDAQSLTEPLLLHAGGSLLDHIEGEFPELRETTALTRALHAQRGNVGAASLLQTLDVALRGHMRIGPRLRLAALTPGVGSATLTLGETCIELAPMQRADPTMASSTVRAAS</sequence>
<dbReference type="RefSeq" id="WP_006971049.1">
    <property type="nucleotide sequence ID" value="NZ_ABCS01000016.1"/>
</dbReference>
<organism evidence="2 3">
    <name type="scientific">Plesiocystis pacifica SIR-1</name>
    <dbReference type="NCBI Taxonomy" id="391625"/>
    <lineage>
        <taxon>Bacteria</taxon>
        <taxon>Pseudomonadati</taxon>
        <taxon>Myxococcota</taxon>
        <taxon>Polyangia</taxon>
        <taxon>Nannocystales</taxon>
        <taxon>Nannocystaceae</taxon>
        <taxon>Plesiocystis</taxon>
    </lineage>
</organism>
<dbReference type="SUPFAM" id="SSF53901">
    <property type="entry name" value="Thiolase-like"/>
    <property type="match status" value="1"/>
</dbReference>
<dbReference type="EMBL" id="ABCS01000016">
    <property type="protein sequence ID" value="EDM79800.1"/>
    <property type="molecule type" value="Genomic_DNA"/>
</dbReference>
<dbReference type="STRING" id="391625.PPSIR1_31913"/>
<name>A6G2V0_9BACT</name>
<dbReference type="Pfam" id="PF08392">
    <property type="entry name" value="FAE1_CUT1_RppA"/>
    <property type="match status" value="1"/>
</dbReference>
<dbReference type="Proteomes" id="UP000005801">
    <property type="component" value="Unassembled WGS sequence"/>
</dbReference>
<evidence type="ECO:0000313" key="3">
    <source>
        <dbReference type="Proteomes" id="UP000005801"/>
    </source>
</evidence>